<dbReference type="EMBL" id="JXTB01000053">
    <property type="protein sequence ID" value="PON69969.1"/>
    <property type="molecule type" value="Genomic_DNA"/>
</dbReference>
<evidence type="ECO:0000256" key="4">
    <source>
        <dbReference type="ARBA" id="ARBA00023242"/>
    </source>
</evidence>
<dbReference type="InterPro" id="IPR015660">
    <property type="entry name" value="MASH1/Ascl1a-like"/>
</dbReference>
<name>A0A2P5D9K8_PARAD</name>
<keyword evidence="7" id="KW-1185">Reference proteome</keyword>
<protein>
    <submittedName>
        <fullName evidence="6">Basic helix-loop-helix transcription factor</fullName>
    </submittedName>
</protein>
<evidence type="ECO:0000259" key="5">
    <source>
        <dbReference type="PROSITE" id="PS50888"/>
    </source>
</evidence>
<keyword evidence="3" id="KW-0804">Transcription</keyword>
<dbReference type="SUPFAM" id="SSF47459">
    <property type="entry name" value="HLH, helix-loop-helix DNA-binding domain"/>
    <property type="match status" value="1"/>
</dbReference>
<evidence type="ECO:0000256" key="2">
    <source>
        <dbReference type="ARBA" id="ARBA00023015"/>
    </source>
</evidence>
<dbReference type="InterPro" id="IPR036638">
    <property type="entry name" value="HLH_DNA-bd_sf"/>
</dbReference>
<dbReference type="Pfam" id="PF00010">
    <property type="entry name" value="HLH"/>
    <property type="match status" value="1"/>
</dbReference>
<dbReference type="PANTHER" id="PTHR13935:SF155">
    <property type="entry name" value="TRANSCRIPTION FACTOR BHLH120-LIKE"/>
    <property type="match status" value="1"/>
</dbReference>
<reference evidence="7" key="1">
    <citation type="submission" date="2016-06" db="EMBL/GenBank/DDBJ databases">
        <title>Parallel loss of symbiosis genes in relatives of nitrogen-fixing non-legume Parasponia.</title>
        <authorList>
            <person name="Van Velzen R."/>
            <person name="Holmer R."/>
            <person name="Bu F."/>
            <person name="Rutten L."/>
            <person name="Van Zeijl A."/>
            <person name="Liu W."/>
            <person name="Santuari L."/>
            <person name="Cao Q."/>
            <person name="Sharma T."/>
            <person name="Shen D."/>
            <person name="Roswanjaya Y."/>
            <person name="Wardhani T."/>
            <person name="Kalhor M.S."/>
            <person name="Jansen J."/>
            <person name="Van den Hoogen J."/>
            <person name="Gungor B."/>
            <person name="Hartog M."/>
            <person name="Hontelez J."/>
            <person name="Verver J."/>
            <person name="Yang W.-C."/>
            <person name="Schijlen E."/>
            <person name="Repin R."/>
            <person name="Schilthuizen M."/>
            <person name="Schranz E."/>
            <person name="Heidstra R."/>
            <person name="Miyata K."/>
            <person name="Fedorova E."/>
            <person name="Kohlen W."/>
            <person name="Bisseling T."/>
            <person name="Smit S."/>
            <person name="Geurts R."/>
        </authorList>
    </citation>
    <scope>NUCLEOTIDE SEQUENCE [LARGE SCALE GENOMIC DNA]</scope>
    <source>
        <strain evidence="7">cv. WU1-14</strain>
    </source>
</reference>
<dbReference type="PANTHER" id="PTHR13935">
    <property type="entry name" value="ACHAETE-SCUTE TRANSCRIPTION FACTOR-RELATED"/>
    <property type="match status" value="1"/>
</dbReference>
<evidence type="ECO:0000256" key="3">
    <source>
        <dbReference type="ARBA" id="ARBA00023163"/>
    </source>
</evidence>
<keyword evidence="4" id="KW-0539">Nucleus</keyword>
<sequence>MFPIREGSDQLSSTYISFNPNENLLISEDLIQSQVSTDDVRNGINTTGKGRRRKLTDQKSALHNEKRKVIHREIERQRRQEMTNLFVSLRSLLPLEFIKGKRSIPDHMNEAVRYIILLKKKIEELEGRRNEKLFNLSKPDGSEVFGNSKSFPPSFFTISPSCGGIEIVISSSYTESDGALPVSRVMKVLLEQGLRIFSCISTKVNTNMIVHTIQSEVCDFTCIDQNELQQRLSEVNLSLRYTTL</sequence>
<keyword evidence="2" id="KW-0805">Transcription regulation</keyword>
<dbReference type="AlphaFoldDB" id="A0A2P5D9K8"/>
<proteinExistence type="predicted"/>
<dbReference type="GO" id="GO:0000977">
    <property type="term" value="F:RNA polymerase II transcription regulatory region sequence-specific DNA binding"/>
    <property type="evidence" value="ECO:0007669"/>
    <property type="project" value="TreeGrafter"/>
</dbReference>
<feature type="domain" description="BHLH" evidence="5">
    <location>
        <begin position="66"/>
        <end position="118"/>
    </location>
</feature>
<organism evidence="6 7">
    <name type="scientific">Parasponia andersonii</name>
    <name type="common">Sponia andersonii</name>
    <dbReference type="NCBI Taxonomy" id="3476"/>
    <lineage>
        <taxon>Eukaryota</taxon>
        <taxon>Viridiplantae</taxon>
        <taxon>Streptophyta</taxon>
        <taxon>Embryophyta</taxon>
        <taxon>Tracheophyta</taxon>
        <taxon>Spermatophyta</taxon>
        <taxon>Magnoliopsida</taxon>
        <taxon>eudicotyledons</taxon>
        <taxon>Gunneridae</taxon>
        <taxon>Pentapetalae</taxon>
        <taxon>rosids</taxon>
        <taxon>fabids</taxon>
        <taxon>Rosales</taxon>
        <taxon>Cannabaceae</taxon>
        <taxon>Parasponia</taxon>
    </lineage>
</organism>
<dbReference type="OrthoDB" id="1935281at2759"/>
<dbReference type="Proteomes" id="UP000237105">
    <property type="component" value="Unassembled WGS sequence"/>
</dbReference>
<evidence type="ECO:0000256" key="1">
    <source>
        <dbReference type="ARBA" id="ARBA00004123"/>
    </source>
</evidence>
<dbReference type="GO" id="GO:0046983">
    <property type="term" value="F:protein dimerization activity"/>
    <property type="evidence" value="ECO:0007669"/>
    <property type="project" value="InterPro"/>
</dbReference>
<comment type="subcellular location">
    <subcellularLocation>
        <location evidence="1">Nucleus</location>
    </subcellularLocation>
</comment>
<comment type="caution">
    <text evidence="6">The sequence shown here is derived from an EMBL/GenBank/DDBJ whole genome shotgun (WGS) entry which is preliminary data.</text>
</comment>
<dbReference type="PROSITE" id="PS50888">
    <property type="entry name" value="BHLH"/>
    <property type="match status" value="1"/>
</dbReference>
<dbReference type="CDD" id="cd18914">
    <property type="entry name" value="bHLH_AtORG2_like"/>
    <property type="match status" value="1"/>
</dbReference>
<dbReference type="GO" id="GO:0000981">
    <property type="term" value="F:DNA-binding transcription factor activity, RNA polymerase II-specific"/>
    <property type="evidence" value="ECO:0007669"/>
    <property type="project" value="TreeGrafter"/>
</dbReference>
<accession>A0A2P5D9K8</accession>
<dbReference type="STRING" id="3476.A0A2P5D9K8"/>
<dbReference type="GO" id="GO:0090575">
    <property type="term" value="C:RNA polymerase II transcription regulator complex"/>
    <property type="evidence" value="ECO:0007669"/>
    <property type="project" value="TreeGrafter"/>
</dbReference>
<gene>
    <name evidence="6" type="primary">PanBHLH59</name>
    <name evidence="6" type="ORF">PanWU01x14_084330</name>
</gene>
<evidence type="ECO:0000313" key="7">
    <source>
        <dbReference type="Proteomes" id="UP000237105"/>
    </source>
</evidence>
<dbReference type="Gene3D" id="4.10.280.10">
    <property type="entry name" value="Helix-loop-helix DNA-binding domain"/>
    <property type="match status" value="1"/>
</dbReference>
<dbReference type="InterPro" id="IPR011598">
    <property type="entry name" value="bHLH_dom"/>
</dbReference>
<evidence type="ECO:0000313" key="6">
    <source>
        <dbReference type="EMBL" id="PON69969.1"/>
    </source>
</evidence>